<comment type="caution">
    <text evidence="2">The sequence shown here is derived from an EMBL/GenBank/DDBJ whole genome shotgun (WGS) entry which is preliminary data.</text>
</comment>
<dbReference type="GO" id="GO:0046983">
    <property type="term" value="F:protein dimerization activity"/>
    <property type="evidence" value="ECO:0007669"/>
    <property type="project" value="InterPro"/>
</dbReference>
<dbReference type="Pfam" id="PF05699">
    <property type="entry name" value="Dimer_Tnp_hAT"/>
    <property type="match status" value="1"/>
</dbReference>
<sequence>MSADPLEWWYARREQFPNLYRFAHDILCIPGSAVAVERIFSGGRDTVSLCRASLKAETIQALMVVKAQLRMARIAIIEILGDD</sequence>
<protein>
    <recommendedName>
        <fullName evidence="1">HAT C-terminal dimerisation domain-containing protein</fullName>
    </recommendedName>
</protein>
<dbReference type="PANTHER" id="PTHR47611">
    <property type="entry name" value="HAT DIMERISATION DOMAIN, C-TERMINAL"/>
    <property type="match status" value="1"/>
</dbReference>
<name>A0A8H5EWE1_9AGAR</name>
<dbReference type="PANTHER" id="PTHR47611:SF3">
    <property type="entry name" value="HAT C-TERMINAL DIMERISATION DOMAIN-CONTAINING PROTEIN"/>
    <property type="match status" value="1"/>
</dbReference>
<dbReference type="InterPro" id="IPR012337">
    <property type="entry name" value="RNaseH-like_sf"/>
</dbReference>
<proteinExistence type="predicted"/>
<keyword evidence="3" id="KW-1185">Reference proteome</keyword>
<dbReference type="Proteomes" id="UP000559256">
    <property type="component" value="Unassembled WGS sequence"/>
</dbReference>
<evidence type="ECO:0000313" key="3">
    <source>
        <dbReference type="Proteomes" id="UP000559256"/>
    </source>
</evidence>
<dbReference type="OrthoDB" id="1607513at2759"/>
<dbReference type="EMBL" id="JAACJM010000499">
    <property type="protein sequence ID" value="KAF5314801.1"/>
    <property type="molecule type" value="Genomic_DNA"/>
</dbReference>
<dbReference type="InterPro" id="IPR008906">
    <property type="entry name" value="HATC_C_dom"/>
</dbReference>
<evidence type="ECO:0000313" key="2">
    <source>
        <dbReference type="EMBL" id="KAF5314801.1"/>
    </source>
</evidence>
<reference evidence="2 3" key="1">
    <citation type="journal article" date="2020" name="ISME J.">
        <title>Uncovering the hidden diversity of litter-decomposition mechanisms in mushroom-forming fungi.</title>
        <authorList>
            <person name="Floudas D."/>
            <person name="Bentzer J."/>
            <person name="Ahren D."/>
            <person name="Johansson T."/>
            <person name="Persson P."/>
            <person name="Tunlid A."/>
        </authorList>
    </citation>
    <scope>NUCLEOTIDE SEQUENCE [LARGE SCALE GENOMIC DNA]</scope>
    <source>
        <strain evidence="2 3">CBS 291.85</strain>
    </source>
</reference>
<dbReference type="AlphaFoldDB" id="A0A8H5EWE1"/>
<organism evidence="2 3">
    <name type="scientific">Tetrapyrgos nigripes</name>
    <dbReference type="NCBI Taxonomy" id="182062"/>
    <lineage>
        <taxon>Eukaryota</taxon>
        <taxon>Fungi</taxon>
        <taxon>Dikarya</taxon>
        <taxon>Basidiomycota</taxon>
        <taxon>Agaricomycotina</taxon>
        <taxon>Agaricomycetes</taxon>
        <taxon>Agaricomycetidae</taxon>
        <taxon>Agaricales</taxon>
        <taxon>Marasmiineae</taxon>
        <taxon>Marasmiaceae</taxon>
        <taxon>Tetrapyrgos</taxon>
    </lineage>
</organism>
<evidence type="ECO:0000259" key="1">
    <source>
        <dbReference type="Pfam" id="PF05699"/>
    </source>
</evidence>
<gene>
    <name evidence="2" type="ORF">D9758_018982</name>
</gene>
<accession>A0A8H5EWE1</accession>
<dbReference type="SUPFAM" id="SSF53098">
    <property type="entry name" value="Ribonuclease H-like"/>
    <property type="match status" value="1"/>
</dbReference>
<feature type="domain" description="HAT C-terminal dimerisation" evidence="1">
    <location>
        <begin position="3"/>
        <end position="68"/>
    </location>
</feature>